<dbReference type="Proteomes" id="UP000183299">
    <property type="component" value="Unassembled WGS sequence"/>
</dbReference>
<proteinExistence type="predicted"/>
<dbReference type="PANTHER" id="PTHR47328">
    <property type="match status" value="1"/>
</dbReference>
<dbReference type="AlphaFoldDB" id="A0A1I3PRQ6"/>
<dbReference type="GeneID" id="98664143"/>
<dbReference type="RefSeq" id="WP_066603888.1">
    <property type="nucleotide sequence ID" value="NZ_FORY01000003.1"/>
</dbReference>
<evidence type="ECO:0000313" key="2">
    <source>
        <dbReference type="EMBL" id="SFJ24183.1"/>
    </source>
</evidence>
<protein>
    <submittedName>
        <fullName evidence="2">Enamine deaminase RidA, house cleaning of reactive enamine intermediates, YjgF/YER057c/UK114 family</fullName>
    </submittedName>
    <submittedName>
        <fullName evidence="1">RidA family protein</fullName>
    </submittedName>
</protein>
<keyword evidence="3" id="KW-1185">Reference proteome</keyword>
<evidence type="ECO:0000313" key="1">
    <source>
        <dbReference type="EMBL" id="MDO6457931.1"/>
    </source>
</evidence>
<dbReference type="OrthoDB" id="9803101at2"/>
<dbReference type="PANTHER" id="PTHR47328:SF1">
    <property type="entry name" value="RUTC FAMILY PROTEIN YOAB"/>
    <property type="match status" value="1"/>
</dbReference>
<dbReference type="CDD" id="cd06150">
    <property type="entry name" value="YjgF_YER057c_UK114_like_2"/>
    <property type="match status" value="1"/>
</dbReference>
<sequence length="114" mass="12236">MTIKRIEPGARMSQAVVHNGTVYLAGQVGHGADVTEQSKDALASVERLLAEVGSDKSKILSTTIWLATMDDFADMNAVWDAWVDPKAPPARACGEARLATSEYLVEFMVVAAVD</sequence>
<reference evidence="2 3" key="1">
    <citation type="submission" date="2016-10" db="EMBL/GenBank/DDBJ databases">
        <authorList>
            <person name="de Groot N.N."/>
        </authorList>
    </citation>
    <scope>NUCLEOTIDE SEQUENCE [LARGE SCALE GENOMIC DNA]</scope>
    <source>
        <strain evidence="2 3">CGMCC 1.8891</strain>
    </source>
</reference>
<organism evidence="2 3">
    <name type="scientific">Celeribacter halophilus</name>
    <dbReference type="NCBI Taxonomy" id="576117"/>
    <lineage>
        <taxon>Bacteria</taxon>
        <taxon>Pseudomonadati</taxon>
        <taxon>Pseudomonadota</taxon>
        <taxon>Alphaproteobacteria</taxon>
        <taxon>Rhodobacterales</taxon>
        <taxon>Roseobacteraceae</taxon>
        <taxon>Celeribacter</taxon>
    </lineage>
</organism>
<evidence type="ECO:0000313" key="3">
    <source>
        <dbReference type="Proteomes" id="UP000183299"/>
    </source>
</evidence>
<dbReference type="InterPro" id="IPR035959">
    <property type="entry name" value="RutC-like_sf"/>
</dbReference>
<reference evidence="1" key="2">
    <citation type="submission" date="2023-07" db="EMBL/GenBank/DDBJ databases">
        <title>Genome content predicts the carbon catabolic preferences of heterotrophic bacteria.</title>
        <authorList>
            <person name="Gralka M."/>
        </authorList>
    </citation>
    <scope>NUCLEOTIDE SEQUENCE</scope>
    <source>
        <strain evidence="1">I2M02</strain>
    </source>
</reference>
<dbReference type="STRING" id="576117.SAMN04488138_10339"/>
<dbReference type="SUPFAM" id="SSF55298">
    <property type="entry name" value="YjgF-like"/>
    <property type="match status" value="1"/>
</dbReference>
<dbReference type="Proteomes" id="UP001169823">
    <property type="component" value="Unassembled WGS sequence"/>
</dbReference>
<accession>A0A1I3PRQ6</accession>
<dbReference type="EMBL" id="JAUOPJ010000010">
    <property type="protein sequence ID" value="MDO6457931.1"/>
    <property type="molecule type" value="Genomic_DNA"/>
</dbReference>
<dbReference type="InterPro" id="IPR006175">
    <property type="entry name" value="YjgF/YER057c/UK114"/>
</dbReference>
<dbReference type="Gene3D" id="3.30.1330.40">
    <property type="entry name" value="RutC-like"/>
    <property type="match status" value="1"/>
</dbReference>
<dbReference type="EMBL" id="FORY01000003">
    <property type="protein sequence ID" value="SFJ24183.1"/>
    <property type="molecule type" value="Genomic_DNA"/>
</dbReference>
<name>A0A1I3PRQ6_9RHOB</name>
<gene>
    <name evidence="1" type="ORF">Q4494_12635</name>
    <name evidence="2" type="ORF">SAMN04488138_10339</name>
</gene>
<dbReference type="Pfam" id="PF01042">
    <property type="entry name" value="Ribonuc_L-PSP"/>
    <property type="match status" value="1"/>
</dbReference>
<dbReference type="InterPro" id="IPR035709">
    <property type="entry name" value="YoaB-like"/>
</dbReference>